<sequence length="79" mass="8896">MTNFIVAAVYSYPHEITILKHLLTEAGISFYFENETITGLAPFYSHALGGIKLKVHPNDLETVKEILSNFEDQSNLKIV</sequence>
<reference evidence="1 2" key="1">
    <citation type="submission" date="2014-12" db="EMBL/GenBank/DDBJ databases">
        <title>Genome sequence of Flavobacterium beibuense RSKm HC5.</title>
        <authorList>
            <person name="Kim J.F."/>
            <person name="Song J.Y."/>
            <person name="Kwak M.-J."/>
            <person name="Lee S.-W."/>
        </authorList>
    </citation>
    <scope>NUCLEOTIDE SEQUENCE [LARGE SCALE GENOMIC DNA]</scope>
    <source>
        <strain evidence="1 2">RSKm HC5</strain>
    </source>
</reference>
<keyword evidence="2" id="KW-1185">Reference proteome</keyword>
<organism evidence="1 2">
    <name type="scientific">Flavobacterium beibuense</name>
    <dbReference type="NCBI Taxonomy" id="657326"/>
    <lineage>
        <taxon>Bacteria</taxon>
        <taxon>Pseudomonadati</taxon>
        <taxon>Bacteroidota</taxon>
        <taxon>Flavobacteriia</taxon>
        <taxon>Flavobacteriales</taxon>
        <taxon>Flavobacteriaceae</taxon>
        <taxon>Flavobacterium</taxon>
    </lineage>
</organism>
<comment type="caution">
    <text evidence="1">The sequence shown here is derived from an EMBL/GenBank/DDBJ whole genome shotgun (WGS) entry which is preliminary data.</text>
</comment>
<dbReference type="EMBL" id="JUIW01000004">
    <property type="protein sequence ID" value="RYJ43936.1"/>
    <property type="molecule type" value="Genomic_DNA"/>
</dbReference>
<dbReference type="AlphaFoldDB" id="A0A444WDT7"/>
<protein>
    <submittedName>
        <fullName evidence="1">DUF2007 multi-domain protein</fullName>
    </submittedName>
</protein>
<evidence type="ECO:0000313" key="2">
    <source>
        <dbReference type="Proteomes" id="UP000289775"/>
    </source>
</evidence>
<proteinExistence type="predicted"/>
<name>A0A444WDT7_9FLAO</name>
<gene>
    <name evidence="1" type="ORF">NU09_1444</name>
</gene>
<dbReference type="Proteomes" id="UP000289775">
    <property type="component" value="Unassembled WGS sequence"/>
</dbReference>
<dbReference type="OrthoDB" id="8480302at2"/>
<evidence type="ECO:0000313" key="1">
    <source>
        <dbReference type="EMBL" id="RYJ43936.1"/>
    </source>
</evidence>
<accession>A0A444WDT7</accession>
<dbReference type="RefSeq" id="WP_129750589.1">
    <property type="nucleotide sequence ID" value="NZ_JUIW01000004.1"/>
</dbReference>